<evidence type="ECO:0000313" key="3">
    <source>
        <dbReference type="Proteomes" id="UP000003688"/>
    </source>
</evidence>
<protein>
    <submittedName>
        <fullName evidence="2">Uncharacterized protein</fullName>
    </submittedName>
</protein>
<organism evidence="2 3">
    <name type="scientific">Pedosphaera parvula (strain Ellin514)</name>
    <dbReference type="NCBI Taxonomy" id="320771"/>
    <lineage>
        <taxon>Bacteria</taxon>
        <taxon>Pseudomonadati</taxon>
        <taxon>Verrucomicrobiota</taxon>
        <taxon>Pedosphaerae</taxon>
        <taxon>Pedosphaerales</taxon>
        <taxon>Pedosphaeraceae</taxon>
        <taxon>Pedosphaera</taxon>
    </lineage>
</organism>
<name>B9XP34_PEDPL</name>
<keyword evidence="1" id="KW-0732">Signal</keyword>
<dbReference type="RefSeq" id="WP_007417570.1">
    <property type="nucleotide sequence ID" value="NZ_ABOX02000044.1"/>
</dbReference>
<comment type="caution">
    <text evidence="2">The sequence shown here is derived from an EMBL/GenBank/DDBJ whole genome shotgun (WGS) entry which is preliminary data.</text>
</comment>
<dbReference type="AlphaFoldDB" id="B9XP34"/>
<proteinExistence type="predicted"/>
<feature type="chain" id="PRO_5002893129" evidence="1">
    <location>
        <begin position="24"/>
        <end position="59"/>
    </location>
</feature>
<gene>
    <name evidence="2" type="ORF">Cflav_PD6133</name>
</gene>
<reference evidence="2 3" key="1">
    <citation type="journal article" date="2011" name="J. Bacteriol.">
        <title>Genome sequence of 'Pedosphaera parvula' Ellin514, an aerobic Verrucomicrobial isolate from pasture soil.</title>
        <authorList>
            <person name="Kant R."/>
            <person name="van Passel M.W."/>
            <person name="Sangwan P."/>
            <person name="Palva A."/>
            <person name="Lucas S."/>
            <person name="Copeland A."/>
            <person name="Lapidus A."/>
            <person name="Glavina Del Rio T."/>
            <person name="Dalin E."/>
            <person name="Tice H."/>
            <person name="Bruce D."/>
            <person name="Goodwin L."/>
            <person name="Pitluck S."/>
            <person name="Chertkov O."/>
            <person name="Larimer F.W."/>
            <person name="Land M.L."/>
            <person name="Hauser L."/>
            <person name="Brettin T.S."/>
            <person name="Detter J.C."/>
            <person name="Han S."/>
            <person name="de Vos W.M."/>
            <person name="Janssen P.H."/>
            <person name="Smidt H."/>
        </authorList>
    </citation>
    <scope>NUCLEOTIDE SEQUENCE [LARGE SCALE GENOMIC DNA]</scope>
    <source>
        <strain evidence="2 3">Ellin514</strain>
    </source>
</reference>
<dbReference type="Proteomes" id="UP000003688">
    <property type="component" value="Unassembled WGS sequence"/>
</dbReference>
<keyword evidence="3" id="KW-1185">Reference proteome</keyword>
<evidence type="ECO:0000256" key="1">
    <source>
        <dbReference type="SAM" id="SignalP"/>
    </source>
</evidence>
<sequence precursor="true">MKGMLPKPLLLFFLVSIVTSASAALVEEFPLNEGATNSGATTVYSTVSTNIGTFINGPT</sequence>
<evidence type="ECO:0000313" key="2">
    <source>
        <dbReference type="EMBL" id="EEF58390.1"/>
    </source>
</evidence>
<feature type="signal peptide" evidence="1">
    <location>
        <begin position="1"/>
        <end position="23"/>
    </location>
</feature>
<dbReference type="EMBL" id="ABOX02000044">
    <property type="protein sequence ID" value="EEF58390.1"/>
    <property type="molecule type" value="Genomic_DNA"/>
</dbReference>
<dbReference type="STRING" id="320771.Cflav_PD6133"/>
<accession>B9XP34</accession>